<evidence type="ECO:0000313" key="4">
    <source>
        <dbReference type="EMBL" id="SHM60521.1"/>
    </source>
</evidence>
<accession>A0A1M7K5Q1</accession>
<feature type="domain" description="DNA-binding transcriptional repressor CapW winged helix-turn-helix" evidence="3">
    <location>
        <begin position="12"/>
        <end position="91"/>
    </location>
</feature>
<evidence type="ECO:0000259" key="2">
    <source>
        <dbReference type="Pfam" id="PF26107"/>
    </source>
</evidence>
<dbReference type="InterPro" id="IPR059019">
    <property type="entry name" value="WHD_CapW"/>
</dbReference>
<evidence type="ECO:0000259" key="1">
    <source>
        <dbReference type="Pfam" id="PF13280"/>
    </source>
</evidence>
<dbReference type="STRING" id="53463.SAMN05444389_1176"/>
<evidence type="ECO:0000259" key="3">
    <source>
        <dbReference type="Pfam" id="PF26109"/>
    </source>
</evidence>
<name>A0A1M7K5Q1_9RHOB</name>
<organism evidence="4 5">
    <name type="scientific">Paracoccus solventivorans</name>
    <dbReference type="NCBI Taxonomy" id="53463"/>
    <lineage>
        <taxon>Bacteria</taxon>
        <taxon>Pseudomonadati</taxon>
        <taxon>Pseudomonadota</taxon>
        <taxon>Alphaproteobacteria</taxon>
        <taxon>Rhodobacterales</taxon>
        <taxon>Paracoccaceae</taxon>
        <taxon>Paracoccus</taxon>
    </lineage>
</organism>
<sequence>MVGDGEQLRWGVRRRLEFIDFRLFWDGRFNRSDIAQTFGISAQQASADIAQYEKLAPQNLRYDRAEKAYRRANTFAPIFIGETIDRYLLQLVAIENRWMRPEDTWFDAIPPVEVLTLGRRPTDPTVLLRVLDAVRNHLEIDIEYSSLTGSEQLSRSIAPHALSHSAGRWYVRSWSREHNDFRDYNLNRIGAVKGQRLASVDPELDFEWVHKINLVIVPNAALSAERQAAVAAEHAMTDGRLIRPCRLSLSFYLMSEYNLDVEPGVLKPEKQQIVLENRDEVTQARVLARKMSKEALDRASRTGSPA</sequence>
<dbReference type="OrthoDB" id="6400324at2"/>
<dbReference type="RefSeq" id="WP_073068824.1">
    <property type="nucleotide sequence ID" value="NZ_FRCK01000017.1"/>
</dbReference>
<proteinExistence type="predicted"/>
<dbReference type="Pfam" id="PF13280">
    <property type="entry name" value="WYL"/>
    <property type="match status" value="1"/>
</dbReference>
<reference evidence="5" key="1">
    <citation type="submission" date="2016-11" db="EMBL/GenBank/DDBJ databases">
        <authorList>
            <person name="Varghese N."/>
            <person name="Submissions S."/>
        </authorList>
    </citation>
    <scope>NUCLEOTIDE SEQUENCE [LARGE SCALE GENOMIC DNA]</scope>
    <source>
        <strain evidence="5">DSM 6637</strain>
    </source>
</reference>
<dbReference type="PROSITE" id="PS52050">
    <property type="entry name" value="WYL"/>
    <property type="match status" value="1"/>
</dbReference>
<dbReference type="InterPro" id="IPR051534">
    <property type="entry name" value="CBASS_pafABC_assoc_protein"/>
</dbReference>
<keyword evidence="5" id="KW-1185">Reference proteome</keyword>
<gene>
    <name evidence="4" type="ORF">SAMN05444389_1176</name>
</gene>
<dbReference type="Proteomes" id="UP000184444">
    <property type="component" value="Unassembled WGS sequence"/>
</dbReference>
<dbReference type="AlphaFoldDB" id="A0A1M7K5Q1"/>
<dbReference type="InterPro" id="IPR059020">
    <property type="entry name" value="CapW_CTD"/>
</dbReference>
<dbReference type="PANTHER" id="PTHR34580:SF3">
    <property type="entry name" value="PROTEIN PAFB"/>
    <property type="match status" value="1"/>
</dbReference>
<feature type="domain" description="DNA-binding transcriptional repressor CapW C-terminal dimerisation" evidence="2">
    <location>
        <begin position="212"/>
        <end position="281"/>
    </location>
</feature>
<protein>
    <submittedName>
        <fullName evidence="4">WYL domain-containing protein</fullName>
    </submittedName>
</protein>
<dbReference type="Pfam" id="PF26107">
    <property type="entry name" value="BrxR_CTD"/>
    <property type="match status" value="1"/>
</dbReference>
<dbReference type="EMBL" id="FRCK01000017">
    <property type="protein sequence ID" value="SHM60521.1"/>
    <property type="molecule type" value="Genomic_DNA"/>
</dbReference>
<evidence type="ECO:0000313" key="5">
    <source>
        <dbReference type="Proteomes" id="UP000184444"/>
    </source>
</evidence>
<dbReference type="Pfam" id="PF26109">
    <property type="entry name" value="WHD_BrxR"/>
    <property type="match status" value="1"/>
</dbReference>
<dbReference type="InterPro" id="IPR026881">
    <property type="entry name" value="WYL_dom"/>
</dbReference>
<dbReference type="InterPro" id="IPR016634">
    <property type="entry name" value="CapW-like"/>
</dbReference>
<dbReference type="PIRSF" id="PIRSF015558">
    <property type="entry name" value="Txn_reg_DeoR_prd"/>
    <property type="match status" value="1"/>
</dbReference>
<dbReference type="PANTHER" id="PTHR34580">
    <property type="match status" value="1"/>
</dbReference>
<feature type="domain" description="WYL" evidence="1">
    <location>
        <begin position="126"/>
        <end position="192"/>
    </location>
</feature>